<evidence type="ECO:0000256" key="3">
    <source>
        <dbReference type="ARBA" id="ARBA00022692"/>
    </source>
</evidence>
<feature type="domain" description="ABC3 transporter permease C-terminal" evidence="7">
    <location>
        <begin position="2"/>
        <end position="82"/>
    </location>
</feature>
<evidence type="ECO:0000256" key="4">
    <source>
        <dbReference type="ARBA" id="ARBA00022989"/>
    </source>
</evidence>
<gene>
    <name evidence="8" type="ORF">P8935_15270</name>
</gene>
<keyword evidence="5 6" id="KW-0472">Membrane</keyword>
<dbReference type="GO" id="GO:0005886">
    <property type="term" value="C:plasma membrane"/>
    <property type="evidence" value="ECO:0007669"/>
    <property type="project" value="UniProtKB-SubCell"/>
</dbReference>
<keyword evidence="2" id="KW-1003">Cell membrane</keyword>
<dbReference type="InterPro" id="IPR003838">
    <property type="entry name" value="ABC3_permease_C"/>
</dbReference>
<comment type="subcellular location">
    <subcellularLocation>
        <location evidence="1">Cell membrane</location>
        <topology evidence="1">Multi-pass membrane protein</topology>
    </subcellularLocation>
</comment>
<dbReference type="AlphaFoldDB" id="A0AAU7DEX1"/>
<dbReference type="Pfam" id="PF02687">
    <property type="entry name" value="FtsX"/>
    <property type="match status" value="1"/>
</dbReference>
<name>A0AAU7DEX1_9BACT</name>
<keyword evidence="3 6" id="KW-0812">Transmembrane</keyword>
<evidence type="ECO:0000256" key="6">
    <source>
        <dbReference type="SAM" id="Phobius"/>
    </source>
</evidence>
<feature type="transmembrane region" description="Helical" evidence="6">
    <location>
        <begin position="53"/>
        <end position="75"/>
    </location>
</feature>
<evidence type="ECO:0000256" key="2">
    <source>
        <dbReference type="ARBA" id="ARBA00022475"/>
    </source>
</evidence>
<evidence type="ECO:0000259" key="7">
    <source>
        <dbReference type="Pfam" id="PF02687"/>
    </source>
</evidence>
<evidence type="ECO:0000313" key="8">
    <source>
        <dbReference type="EMBL" id="XBH15926.1"/>
    </source>
</evidence>
<keyword evidence="4 6" id="KW-1133">Transmembrane helix</keyword>
<reference evidence="8" key="1">
    <citation type="submission" date="2023-03" db="EMBL/GenBank/DDBJ databases">
        <title>Edaphobacter sp.</title>
        <authorList>
            <person name="Huber K.J."/>
            <person name="Papendorf J."/>
            <person name="Pilke C."/>
            <person name="Bunk B."/>
            <person name="Sproeer C."/>
            <person name="Pester M."/>
        </authorList>
    </citation>
    <scope>NUCLEOTIDE SEQUENCE</scope>
    <source>
        <strain evidence="8">DSM 110680</strain>
    </source>
</reference>
<proteinExistence type="predicted"/>
<organism evidence="8">
    <name type="scientific">Telmatobacter sp. DSM 110680</name>
    <dbReference type="NCBI Taxonomy" id="3036704"/>
    <lineage>
        <taxon>Bacteria</taxon>
        <taxon>Pseudomonadati</taxon>
        <taxon>Acidobacteriota</taxon>
        <taxon>Terriglobia</taxon>
        <taxon>Terriglobales</taxon>
        <taxon>Acidobacteriaceae</taxon>
        <taxon>Telmatobacter</taxon>
    </lineage>
</organism>
<evidence type="ECO:0000256" key="1">
    <source>
        <dbReference type="ARBA" id="ARBA00004651"/>
    </source>
</evidence>
<dbReference type="EMBL" id="CP121196">
    <property type="protein sequence ID" value="XBH15926.1"/>
    <property type="molecule type" value="Genomic_DNA"/>
</dbReference>
<sequence length="89" mass="8830">MAVGAERGRIAGMVLAGGAKLALLGCSLGVAGSMALSQIVRTFLFDVSPTDPGLYAISGAVMLLLTMAASALPAARAAATEPTRALRAV</sequence>
<protein>
    <recommendedName>
        <fullName evidence="7">ABC3 transporter permease C-terminal domain-containing protein</fullName>
    </recommendedName>
</protein>
<accession>A0AAU7DEX1</accession>
<evidence type="ECO:0000256" key="5">
    <source>
        <dbReference type="ARBA" id="ARBA00023136"/>
    </source>
</evidence>